<dbReference type="SUPFAM" id="SSF102114">
    <property type="entry name" value="Radical SAM enzymes"/>
    <property type="match status" value="1"/>
</dbReference>
<dbReference type="Gene3D" id="3.20.20.70">
    <property type="entry name" value="Aldolase class I"/>
    <property type="match status" value="1"/>
</dbReference>
<protein>
    <submittedName>
        <fullName evidence="9">Radical SAM domain-containing protein</fullName>
    </submittedName>
</protein>
<evidence type="ECO:0000256" key="5">
    <source>
        <dbReference type="ARBA" id="ARBA00023004"/>
    </source>
</evidence>
<comment type="similarity">
    <text evidence="7">Belongs to the radical SAM superfamily. Anaerobic sulfatase-maturating enzyme family.</text>
</comment>
<organism evidence="9 10">
    <name type="scientific">Clostridium perfringens</name>
    <dbReference type="NCBI Taxonomy" id="1502"/>
    <lineage>
        <taxon>Bacteria</taxon>
        <taxon>Bacillati</taxon>
        <taxon>Bacillota</taxon>
        <taxon>Clostridia</taxon>
        <taxon>Eubacteriales</taxon>
        <taxon>Clostridiaceae</taxon>
        <taxon>Clostridium</taxon>
    </lineage>
</organism>
<gene>
    <name evidence="9" type="primary">ydeM_2</name>
    <name evidence="9" type="ORF">NCTC10719_03085</name>
</gene>
<comment type="cofactor">
    <cofactor evidence="1">
        <name>[4Fe-4S] cluster</name>
        <dbReference type="ChEBI" id="CHEBI:49883"/>
    </cofactor>
</comment>
<dbReference type="GO" id="GO:0046872">
    <property type="term" value="F:metal ion binding"/>
    <property type="evidence" value="ECO:0007669"/>
    <property type="project" value="UniProtKB-KW"/>
</dbReference>
<evidence type="ECO:0000256" key="4">
    <source>
        <dbReference type="ARBA" id="ARBA00022723"/>
    </source>
</evidence>
<dbReference type="SFLD" id="SFLDS00029">
    <property type="entry name" value="Radical_SAM"/>
    <property type="match status" value="1"/>
</dbReference>
<keyword evidence="2" id="KW-0004">4Fe-4S</keyword>
<dbReference type="CDD" id="cd01335">
    <property type="entry name" value="Radical_SAM"/>
    <property type="match status" value="1"/>
</dbReference>
<dbReference type="InterPro" id="IPR007197">
    <property type="entry name" value="rSAM"/>
</dbReference>
<dbReference type="InterPro" id="IPR058240">
    <property type="entry name" value="rSAM_sf"/>
</dbReference>
<evidence type="ECO:0000256" key="7">
    <source>
        <dbReference type="ARBA" id="ARBA00023601"/>
    </source>
</evidence>
<dbReference type="RefSeq" id="WP_003453262.1">
    <property type="nucleotide sequence ID" value="NZ_CATNWT010000002.1"/>
</dbReference>
<proteinExistence type="inferred from homology"/>
<name>A0A2X2YAK8_CLOPF</name>
<dbReference type="PANTHER" id="PTHR43273:SF3">
    <property type="entry name" value="ANAEROBIC SULFATASE-MATURATING ENZYME HOMOLOG ASLB-RELATED"/>
    <property type="match status" value="1"/>
</dbReference>
<dbReference type="GO" id="GO:0016491">
    <property type="term" value="F:oxidoreductase activity"/>
    <property type="evidence" value="ECO:0007669"/>
    <property type="project" value="InterPro"/>
</dbReference>
<dbReference type="UniPathway" id="UPA00782"/>
<reference evidence="9 10" key="1">
    <citation type="submission" date="2018-06" db="EMBL/GenBank/DDBJ databases">
        <authorList>
            <consortium name="Pathogen Informatics"/>
            <person name="Doyle S."/>
        </authorList>
    </citation>
    <scope>NUCLEOTIDE SEQUENCE [LARGE SCALE GENOMIC DNA]</scope>
    <source>
        <strain evidence="9 10">NCTC10719</strain>
    </source>
</reference>
<dbReference type="AlphaFoldDB" id="A0A2X2YAK8"/>
<evidence type="ECO:0000256" key="1">
    <source>
        <dbReference type="ARBA" id="ARBA00001966"/>
    </source>
</evidence>
<evidence type="ECO:0000313" key="10">
    <source>
        <dbReference type="Proteomes" id="UP000249986"/>
    </source>
</evidence>
<keyword evidence="3" id="KW-0949">S-adenosyl-L-methionine</keyword>
<dbReference type="SFLD" id="SFLDG01067">
    <property type="entry name" value="SPASM/twitch_domain_containing"/>
    <property type="match status" value="1"/>
</dbReference>
<dbReference type="PROSITE" id="PS01305">
    <property type="entry name" value="MOAA_NIFB_PQQE"/>
    <property type="match status" value="1"/>
</dbReference>
<dbReference type="Proteomes" id="UP000249986">
    <property type="component" value="Unassembled WGS sequence"/>
</dbReference>
<dbReference type="PANTHER" id="PTHR43273">
    <property type="entry name" value="ANAEROBIC SULFATASE-MATURATING ENZYME HOMOLOG ASLB-RELATED"/>
    <property type="match status" value="1"/>
</dbReference>
<dbReference type="EMBL" id="UAWG01000022">
    <property type="protein sequence ID" value="SQB61406.1"/>
    <property type="molecule type" value="Genomic_DNA"/>
</dbReference>
<evidence type="ECO:0000256" key="2">
    <source>
        <dbReference type="ARBA" id="ARBA00022485"/>
    </source>
</evidence>
<dbReference type="Pfam" id="PF04055">
    <property type="entry name" value="Radical_SAM"/>
    <property type="match status" value="1"/>
</dbReference>
<keyword evidence="6" id="KW-0411">Iron-sulfur</keyword>
<dbReference type="NCBIfam" id="TIGR04085">
    <property type="entry name" value="rSAM_more_4Fe4S"/>
    <property type="match status" value="1"/>
</dbReference>
<evidence type="ECO:0000313" key="9">
    <source>
        <dbReference type="EMBL" id="SQB61406.1"/>
    </source>
</evidence>
<keyword evidence="4" id="KW-0479">Metal-binding</keyword>
<dbReference type="PROSITE" id="PS51918">
    <property type="entry name" value="RADICAL_SAM"/>
    <property type="match status" value="1"/>
</dbReference>
<dbReference type="InterPro" id="IPR013785">
    <property type="entry name" value="Aldolase_TIM"/>
</dbReference>
<keyword evidence="5" id="KW-0408">Iron</keyword>
<evidence type="ECO:0000256" key="3">
    <source>
        <dbReference type="ARBA" id="ARBA00022691"/>
    </source>
</evidence>
<accession>A0A2X2YAK8</accession>
<evidence type="ECO:0000256" key="6">
    <source>
        <dbReference type="ARBA" id="ARBA00023014"/>
    </source>
</evidence>
<feature type="domain" description="Radical SAM core" evidence="8">
    <location>
        <begin position="77"/>
        <end position="312"/>
    </location>
</feature>
<dbReference type="InterPro" id="IPR023867">
    <property type="entry name" value="Sulphatase_maturase_rSAM"/>
</dbReference>
<dbReference type="GO" id="GO:0051539">
    <property type="term" value="F:4 iron, 4 sulfur cluster binding"/>
    <property type="evidence" value="ECO:0007669"/>
    <property type="project" value="UniProtKB-KW"/>
</dbReference>
<dbReference type="InterPro" id="IPR000385">
    <property type="entry name" value="MoaA_NifB_PqqE_Fe-S-bd_CS"/>
</dbReference>
<evidence type="ECO:0000259" key="8">
    <source>
        <dbReference type="PROSITE" id="PS51918"/>
    </source>
</evidence>
<dbReference type="InterPro" id="IPR023885">
    <property type="entry name" value="4Fe4S-binding_SPASM_dom"/>
</dbReference>
<sequence>MKKSMYNIYIQGKNETAIFNLLTRNIIVISNDEYLNFDKLINDEECKEELKSMGFSLENNINEIELMKCTLNKGKFSEKSMTLFLSLTRQCNLNCSYCYQDKRKMMDKENSFLNKNDWFKIFEFLKKKSVNLNELHITLFGGEPLLNKSIILQIIDDLNSLKNQNLKIYINLITNGVLLDKDFCEKIYKSINYIQITLDGNKSTHNKVKVFPDGSGSFDIIYNNLREIINLFENKIELRINVNEEIILNCFSLFKRLRKDSLNKSIAINLHPIFENQSSFEYGCNKNTDNSLILKINDLYYYLSKNNFKFRKNFIEGPCIAKHINSFAIDENLNIYKCPGFLYSKSNGFINDIGEVNFLNSDFFKEVNSEQECINSCLYAPICYGGCTWQNKCNKKLLDLTLKPQLKAYLISRYNFEV</sequence>